<accession>A0ABY7QUK0</accession>
<dbReference type="Pfam" id="PF13189">
    <property type="entry name" value="Cytidylate_kin2"/>
    <property type="match status" value="1"/>
</dbReference>
<reference evidence="1 2" key="1">
    <citation type="submission" date="2023-01" db="EMBL/GenBank/DDBJ databases">
        <authorList>
            <person name="Lee S.H."/>
            <person name="Jung H.S."/>
            <person name="Yun J.U."/>
        </authorList>
    </citation>
    <scope>NUCLEOTIDE SEQUENCE [LARGE SCALE GENOMIC DNA]</scope>
    <source>
        <strain evidence="1 2">CBA3646</strain>
    </source>
</reference>
<dbReference type="SUPFAM" id="SSF52540">
    <property type="entry name" value="P-loop containing nucleoside triphosphate hydrolases"/>
    <property type="match status" value="1"/>
</dbReference>
<organism evidence="1 2">
    <name type="scientific">Peptoniphilus equinus</name>
    <dbReference type="NCBI Taxonomy" id="3016343"/>
    <lineage>
        <taxon>Bacteria</taxon>
        <taxon>Bacillati</taxon>
        <taxon>Bacillota</taxon>
        <taxon>Tissierellia</taxon>
        <taxon>Tissierellales</taxon>
        <taxon>Peptoniphilaceae</taxon>
        <taxon>Peptoniphilus</taxon>
    </lineage>
</organism>
<dbReference type="Proteomes" id="UP001210339">
    <property type="component" value="Chromosome"/>
</dbReference>
<dbReference type="Gene3D" id="3.40.50.300">
    <property type="entry name" value="P-loop containing nucleotide triphosphate hydrolases"/>
    <property type="match status" value="1"/>
</dbReference>
<protein>
    <submittedName>
        <fullName evidence="1">Cytidylate kinase-like family protein</fullName>
    </submittedName>
</protein>
<gene>
    <name evidence="1" type="ORF">O6R05_07580</name>
</gene>
<dbReference type="RefSeq" id="WP_271191384.1">
    <property type="nucleotide sequence ID" value="NZ_CP115667.1"/>
</dbReference>
<evidence type="ECO:0000313" key="1">
    <source>
        <dbReference type="EMBL" id="WBW49853.1"/>
    </source>
</evidence>
<dbReference type="InterPro" id="IPR027417">
    <property type="entry name" value="P-loop_NTPase"/>
</dbReference>
<proteinExistence type="predicted"/>
<evidence type="ECO:0000313" key="2">
    <source>
        <dbReference type="Proteomes" id="UP001210339"/>
    </source>
</evidence>
<keyword evidence="2" id="KW-1185">Reference proteome</keyword>
<dbReference type="EMBL" id="CP115667">
    <property type="protein sequence ID" value="WBW49853.1"/>
    <property type="molecule type" value="Genomic_DNA"/>
</dbReference>
<name>A0ABY7QUK0_9FIRM</name>
<sequence>MLNLNKWLGAHRPVIFTIDREHGTDAMKVAKRIADKLDIPVYDEQIIDLKLLESSVDPNCIKKDDTFLQGTIYDLYRENYSYSQEDFVATDARFLANAKILRDLAKDGAAVILGKCANYVLKGYDTFNVFLSCDETLRIERLMARDHISQQKARGELLKIDTRRKNHYQKYTGGQWGGPTDYDLIINTAYFDSDDVANVILKCSALKHRQ</sequence>